<dbReference type="PIRSF" id="PIRSF008502">
    <property type="entry name" value="UCP008502"/>
    <property type="match status" value="1"/>
</dbReference>
<reference evidence="2" key="1">
    <citation type="journal article" date="2019" name="Int. J. Syst. Evol. Microbiol.">
        <title>The Global Catalogue of Microorganisms (GCM) 10K type strain sequencing project: providing services to taxonomists for standard genome sequencing and annotation.</title>
        <authorList>
            <consortium name="The Broad Institute Genomics Platform"/>
            <consortium name="The Broad Institute Genome Sequencing Center for Infectious Disease"/>
            <person name="Wu L."/>
            <person name="Ma J."/>
        </authorList>
    </citation>
    <scope>NUCLEOTIDE SEQUENCE [LARGE SCALE GENOMIC DNA]</scope>
    <source>
        <strain evidence="2">NBRC 112416</strain>
    </source>
</reference>
<evidence type="ECO:0008006" key="3">
    <source>
        <dbReference type="Google" id="ProtNLM"/>
    </source>
</evidence>
<dbReference type="InterPro" id="IPR012545">
    <property type="entry name" value="DUF1697"/>
</dbReference>
<sequence length="178" mass="20061">MSLHVAFLRGINLGKRQMKMADLKACLEDMGWTEVKTILASGNVRFEAAEAGDLKERLERALEQRFGFPVGVVLRSRADLEAMLAADPFAGLDPQADVKRYILMFDRDLPAGINLEGVPGDFDVLRIDRRDIYFLAHRLPNGRYGEGLDRIGKSLDEQVGKGRIETMRNWNTIEKALK</sequence>
<dbReference type="PANTHER" id="PTHR36439:SF1">
    <property type="entry name" value="DUF1697 DOMAIN-CONTAINING PROTEIN"/>
    <property type="match status" value="1"/>
</dbReference>
<evidence type="ECO:0000313" key="2">
    <source>
        <dbReference type="Proteomes" id="UP001156691"/>
    </source>
</evidence>
<dbReference type="PANTHER" id="PTHR36439">
    <property type="entry name" value="BLL4334 PROTEIN"/>
    <property type="match status" value="1"/>
</dbReference>
<comment type="caution">
    <text evidence="1">The sequence shown here is derived from an EMBL/GenBank/DDBJ whole genome shotgun (WGS) entry which is preliminary data.</text>
</comment>
<dbReference type="SUPFAM" id="SSF160379">
    <property type="entry name" value="SP0830-like"/>
    <property type="match status" value="1"/>
</dbReference>
<name>A0ABQ5W0N2_9HYPH</name>
<gene>
    <name evidence="1" type="ORF">GCM10010862_06920</name>
</gene>
<dbReference type="RefSeq" id="WP_284338878.1">
    <property type="nucleotide sequence ID" value="NZ_BSNS01000003.1"/>
</dbReference>
<dbReference type="Proteomes" id="UP001156691">
    <property type="component" value="Unassembled WGS sequence"/>
</dbReference>
<keyword evidence="2" id="KW-1185">Reference proteome</keyword>
<evidence type="ECO:0000313" key="1">
    <source>
        <dbReference type="EMBL" id="GLQ53434.1"/>
    </source>
</evidence>
<dbReference type="Pfam" id="PF08002">
    <property type="entry name" value="DUF1697"/>
    <property type="match status" value="1"/>
</dbReference>
<dbReference type="Gene3D" id="3.30.70.1280">
    <property type="entry name" value="SP0830-like domains"/>
    <property type="match status" value="1"/>
</dbReference>
<dbReference type="EMBL" id="BSNS01000003">
    <property type="protein sequence ID" value="GLQ53434.1"/>
    <property type="molecule type" value="Genomic_DNA"/>
</dbReference>
<protein>
    <recommendedName>
        <fullName evidence="3">DUF1697 domain-containing protein</fullName>
    </recommendedName>
</protein>
<accession>A0ABQ5W0N2</accession>
<organism evidence="1 2">
    <name type="scientific">Devosia nitrariae</name>
    <dbReference type="NCBI Taxonomy" id="2071872"/>
    <lineage>
        <taxon>Bacteria</taxon>
        <taxon>Pseudomonadati</taxon>
        <taxon>Pseudomonadota</taxon>
        <taxon>Alphaproteobacteria</taxon>
        <taxon>Hyphomicrobiales</taxon>
        <taxon>Devosiaceae</taxon>
        <taxon>Devosia</taxon>
    </lineage>
</organism>
<proteinExistence type="predicted"/>